<dbReference type="Gene3D" id="3.40.50.2300">
    <property type="match status" value="2"/>
</dbReference>
<dbReference type="CDD" id="cd06307">
    <property type="entry name" value="PBP1_sugar_binding"/>
    <property type="match status" value="1"/>
</dbReference>
<dbReference type="InterPro" id="IPR010982">
    <property type="entry name" value="Lambda_DNA-bd_dom_sf"/>
</dbReference>
<evidence type="ECO:0000256" key="1">
    <source>
        <dbReference type="ARBA" id="ARBA00023015"/>
    </source>
</evidence>
<dbReference type="GO" id="GO:0000976">
    <property type="term" value="F:transcription cis-regulatory region binding"/>
    <property type="evidence" value="ECO:0007669"/>
    <property type="project" value="TreeGrafter"/>
</dbReference>
<evidence type="ECO:0000256" key="2">
    <source>
        <dbReference type="ARBA" id="ARBA00023125"/>
    </source>
</evidence>
<dbReference type="STRING" id="1631249.BQ8794_240134"/>
<accession>A0A1R3VC23</accession>
<dbReference type="SMART" id="SM00354">
    <property type="entry name" value="HTH_LACI"/>
    <property type="match status" value="1"/>
</dbReference>
<dbReference type="PRINTS" id="PR00036">
    <property type="entry name" value="HTHLACI"/>
</dbReference>
<dbReference type="PROSITE" id="PS00356">
    <property type="entry name" value="HTH_LACI_1"/>
    <property type="match status" value="1"/>
</dbReference>
<dbReference type="SUPFAM" id="SSF47413">
    <property type="entry name" value="lambda repressor-like DNA-binding domains"/>
    <property type="match status" value="1"/>
</dbReference>
<dbReference type="InterPro" id="IPR028082">
    <property type="entry name" value="Peripla_BP_I"/>
</dbReference>
<name>A0A1R3VC23_9HYPH</name>
<dbReference type="CDD" id="cd01392">
    <property type="entry name" value="HTH_LacI"/>
    <property type="match status" value="1"/>
</dbReference>
<keyword evidence="1" id="KW-0805">Transcription regulation</keyword>
<gene>
    <name evidence="5" type="ORF">BQ8794_240134</name>
</gene>
<evidence type="ECO:0000256" key="3">
    <source>
        <dbReference type="ARBA" id="ARBA00023163"/>
    </source>
</evidence>
<evidence type="ECO:0000313" key="6">
    <source>
        <dbReference type="Proteomes" id="UP000188388"/>
    </source>
</evidence>
<keyword evidence="6" id="KW-1185">Reference proteome</keyword>
<dbReference type="Gene3D" id="1.10.260.40">
    <property type="entry name" value="lambda repressor-like DNA-binding domains"/>
    <property type="match status" value="1"/>
</dbReference>
<protein>
    <submittedName>
        <fullName evidence="5">Transcriptional regulator, LacI family</fullName>
    </submittedName>
</protein>
<evidence type="ECO:0000259" key="4">
    <source>
        <dbReference type="PROSITE" id="PS50932"/>
    </source>
</evidence>
<reference evidence="6" key="1">
    <citation type="submission" date="2017-01" db="EMBL/GenBank/DDBJ databases">
        <authorList>
            <person name="Brunel B."/>
        </authorList>
    </citation>
    <scope>NUCLEOTIDE SEQUENCE [LARGE SCALE GENOMIC DNA]</scope>
</reference>
<dbReference type="PROSITE" id="PS50932">
    <property type="entry name" value="HTH_LACI_2"/>
    <property type="match status" value="1"/>
</dbReference>
<dbReference type="PANTHER" id="PTHR30146:SF152">
    <property type="entry name" value="TRANSCRIPTIONAL REGULATORY PROTEIN"/>
    <property type="match status" value="1"/>
</dbReference>
<dbReference type="SUPFAM" id="SSF53822">
    <property type="entry name" value="Periplasmic binding protein-like I"/>
    <property type="match status" value="1"/>
</dbReference>
<dbReference type="GO" id="GO:0003700">
    <property type="term" value="F:DNA-binding transcription factor activity"/>
    <property type="evidence" value="ECO:0007669"/>
    <property type="project" value="TreeGrafter"/>
</dbReference>
<keyword evidence="2" id="KW-0238">DNA-binding</keyword>
<proteinExistence type="predicted"/>
<dbReference type="InterPro" id="IPR025997">
    <property type="entry name" value="SBP_2_dom"/>
</dbReference>
<keyword evidence="3" id="KW-0804">Transcription</keyword>
<dbReference type="EMBL" id="FTPD01000017">
    <property type="protein sequence ID" value="SIT55927.1"/>
    <property type="molecule type" value="Genomic_DNA"/>
</dbReference>
<dbReference type="Pfam" id="PF00356">
    <property type="entry name" value="LacI"/>
    <property type="match status" value="1"/>
</dbReference>
<dbReference type="Proteomes" id="UP000188388">
    <property type="component" value="Unassembled WGS sequence"/>
</dbReference>
<feature type="domain" description="HTH lacI-type" evidence="4">
    <location>
        <begin position="41"/>
        <end position="96"/>
    </location>
</feature>
<dbReference type="Pfam" id="PF13407">
    <property type="entry name" value="Peripla_BP_4"/>
    <property type="match status" value="1"/>
</dbReference>
<sequence>MDRLSIVQDAEIFTLPPRTVAGMRRMTERQPIRIGATAKRPTIVDLAREAGVSVATVDRVLNARLPVREKTARRVHEAAHAIGYHAAGLIKQRLQRDLPRYRLGFILRKPAQHFYQEFAREVEASVSSAQSFHGIPLIEFAPSHLPGDLTTLLKDLGSRCHAIAMVAPDHPKITAAVEELKAKGIPVFSLLSDFAAGVREGYIGLNNRRVGRTAAWMFSKAAKRPGKVAVFVGSHRFQGHELRESGFRSFFRENEPAFEVLDTLVNLEKRQITYEALLDLMQREPELVGFYVAGGGMEGAISALREEGKGQDLVAIVNEITPESREALADDIITMAVATPLRRLCQELMLLMDRAIKTGTAETPGQTFLPFDIYLPENI</sequence>
<dbReference type="PANTHER" id="PTHR30146">
    <property type="entry name" value="LACI-RELATED TRANSCRIPTIONAL REPRESSOR"/>
    <property type="match status" value="1"/>
</dbReference>
<evidence type="ECO:0000313" key="5">
    <source>
        <dbReference type="EMBL" id="SIT55927.1"/>
    </source>
</evidence>
<organism evidence="5 6">
    <name type="scientific">Mesorhizobium prunaredense</name>
    <dbReference type="NCBI Taxonomy" id="1631249"/>
    <lineage>
        <taxon>Bacteria</taxon>
        <taxon>Pseudomonadati</taxon>
        <taxon>Pseudomonadota</taxon>
        <taxon>Alphaproteobacteria</taxon>
        <taxon>Hyphomicrobiales</taxon>
        <taxon>Phyllobacteriaceae</taxon>
        <taxon>Mesorhizobium</taxon>
    </lineage>
</organism>
<dbReference type="InterPro" id="IPR000843">
    <property type="entry name" value="HTH_LacI"/>
</dbReference>
<dbReference type="AlphaFoldDB" id="A0A1R3VC23"/>